<evidence type="ECO:0000313" key="9">
    <source>
        <dbReference type="Proteomes" id="UP000031532"/>
    </source>
</evidence>
<dbReference type="PROSITE" id="PS00816">
    <property type="entry name" value="AIPM_HOMOCIT_SYNTH_2"/>
    <property type="match status" value="1"/>
</dbReference>
<feature type="domain" description="Pyruvate carboxyltransferase" evidence="7">
    <location>
        <begin position="4"/>
        <end position="255"/>
    </location>
</feature>
<evidence type="ECO:0000256" key="3">
    <source>
        <dbReference type="ARBA" id="ARBA00022679"/>
    </source>
</evidence>
<dbReference type="GO" id="GO:0019752">
    <property type="term" value="P:carboxylic acid metabolic process"/>
    <property type="evidence" value="ECO:0007669"/>
    <property type="project" value="UniProtKB-UniRule"/>
</dbReference>
<dbReference type="InterPro" id="IPR054691">
    <property type="entry name" value="LeuA/HCS_post-cat"/>
</dbReference>
<dbReference type="PANTHER" id="PTHR42880">
    <property type="entry name" value="HOMOCITRATE SYNTHASE"/>
    <property type="match status" value="1"/>
</dbReference>
<evidence type="ECO:0000256" key="5">
    <source>
        <dbReference type="RuleBase" id="RU003523"/>
    </source>
</evidence>
<dbReference type="PROSITE" id="PS50991">
    <property type="entry name" value="PYR_CT"/>
    <property type="match status" value="1"/>
</dbReference>
<name>A0A9X5EB12_9CYAN</name>
<comment type="similarity">
    <text evidence="5">Belongs to the alpha-IPM synthase/homocitrate synthase family.</text>
</comment>
<dbReference type="Gene3D" id="3.20.20.70">
    <property type="entry name" value="Aldolase class I"/>
    <property type="match status" value="1"/>
</dbReference>
<keyword evidence="6" id="KW-0535">Nitrogen fixation</keyword>
<keyword evidence="8" id="KW-0012">Acyltransferase</keyword>
<dbReference type="EC" id="2.3.3.14" evidence="2 6"/>
<dbReference type="GO" id="GO:0004410">
    <property type="term" value="F:homocitrate synthase activity"/>
    <property type="evidence" value="ECO:0007669"/>
    <property type="project" value="UniProtKB-UniRule"/>
</dbReference>
<accession>A0A9X5EB12</accession>
<dbReference type="PANTHER" id="PTHR42880:SF1">
    <property type="entry name" value="ISOPROPYLMALATE_HOMOCITRATE_CITRAMALATE SYNTHASE FAMILY PROTEIN"/>
    <property type="match status" value="1"/>
</dbReference>
<keyword evidence="3 5" id="KW-0808">Transferase</keyword>
<dbReference type="Proteomes" id="UP000031532">
    <property type="component" value="Unassembled WGS sequence"/>
</dbReference>
<dbReference type="EMBL" id="JTJC03000017">
    <property type="protein sequence ID" value="NHC37998.1"/>
    <property type="molecule type" value="Genomic_DNA"/>
</dbReference>
<dbReference type="PROSITE" id="PS00815">
    <property type="entry name" value="AIPM_HOMOCIT_SYNTH_1"/>
    <property type="match status" value="1"/>
</dbReference>
<dbReference type="Pfam" id="PF22617">
    <property type="entry name" value="HCS_D2"/>
    <property type="match status" value="1"/>
</dbReference>
<dbReference type="CDD" id="cd07939">
    <property type="entry name" value="DRE_TIM_NifV"/>
    <property type="match status" value="1"/>
</dbReference>
<evidence type="ECO:0000256" key="6">
    <source>
        <dbReference type="RuleBase" id="RU367143"/>
    </source>
</evidence>
<evidence type="ECO:0000259" key="7">
    <source>
        <dbReference type="PROSITE" id="PS50991"/>
    </source>
</evidence>
<evidence type="ECO:0000313" key="8">
    <source>
        <dbReference type="EMBL" id="NHC37998.1"/>
    </source>
</evidence>
<evidence type="ECO:0000256" key="1">
    <source>
        <dbReference type="ARBA" id="ARBA00003050"/>
    </source>
</evidence>
<dbReference type="GO" id="GO:0009399">
    <property type="term" value="P:nitrogen fixation"/>
    <property type="evidence" value="ECO:0007669"/>
    <property type="project" value="UniProtKB-UniRule"/>
</dbReference>
<dbReference type="InterPro" id="IPR013785">
    <property type="entry name" value="Aldolase_TIM"/>
</dbReference>
<comment type="catalytic activity">
    <reaction evidence="4 6">
        <text>acetyl-CoA + 2-oxoglutarate + H2O = (2R)-homocitrate + CoA + H(+)</text>
        <dbReference type="Rhea" id="RHEA:12929"/>
        <dbReference type="ChEBI" id="CHEBI:15377"/>
        <dbReference type="ChEBI" id="CHEBI:15378"/>
        <dbReference type="ChEBI" id="CHEBI:16810"/>
        <dbReference type="ChEBI" id="CHEBI:57287"/>
        <dbReference type="ChEBI" id="CHEBI:57288"/>
        <dbReference type="ChEBI" id="CHEBI:58884"/>
        <dbReference type="EC" id="2.3.3.14"/>
    </reaction>
</comment>
<dbReference type="Gene3D" id="1.10.238.260">
    <property type="match status" value="1"/>
</dbReference>
<keyword evidence="9" id="KW-1185">Reference proteome</keyword>
<dbReference type="InterPro" id="IPR000891">
    <property type="entry name" value="PYR_CT"/>
</dbReference>
<dbReference type="OrthoDB" id="570404at2"/>
<proteinExistence type="inferred from homology"/>
<dbReference type="AlphaFoldDB" id="A0A9X5EB12"/>
<evidence type="ECO:0000256" key="4">
    <source>
        <dbReference type="ARBA" id="ARBA00048019"/>
    </source>
</evidence>
<comment type="caution">
    <text evidence="8">The sequence shown here is derived from an EMBL/GenBank/DDBJ whole genome shotgun (WGS) entry which is preliminary data.</text>
</comment>
<dbReference type="SUPFAM" id="SSF51569">
    <property type="entry name" value="Aldolase"/>
    <property type="match status" value="1"/>
</dbReference>
<sequence>MNPIAINDTTLRDGEQAAGVAFTIEEKIAIAKFLDAIGVDELEVGIPAMGEVETKAIAAISELGLQAKLLGWNRATISDLQASIACGLQRVHISISVSEIQIVAKFHRQWHVMLQKLKDAISFARDRDLWVAVGGEDSSRADESFLLEVALYAQEWGASRFRFCDTVGILDPFKTYNRVKQLTTYLLIPIEMHTHNDFGLATANALAGLQAGASSVNTTVNGLGERAGNAALEEVVMALKRIQGIDLGIDTTRLLELSRLVATASGCKVPPWKAIVGENTFAHESGIHAHGVLQNPVTYEPFAPEEVGWERRLVVGKHSGKHLVSNLLQQQGISLNTDETQSILDAVRQRSVQNKRSLDLQELINLVPFHHMKKTNNPSSAPLPLVSSAAYLYEP</sequence>
<comment type="function">
    <text evidence="1 6">This protein is a Fe-Mo-cofactor biosynthetic component.</text>
</comment>
<reference evidence="8 9" key="1">
    <citation type="journal article" date="2015" name="Genome Announc.">
        <title>Draft Genome Sequence of the Terrestrial Cyanobacterium Scytonema millei VB511283, Isolated from Eastern India.</title>
        <authorList>
            <person name="Sen D."/>
            <person name="Chandrababunaidu M.M."/>
            <person name="Singh D."/>
            <person name="Sanghi N."/>
            <person name="Ghorai A."/>
            <person name="Mishra G.P."/>
            <person name="Madduluri M."/>
            <person name="Adhikary S.P."/>
            <person name="Tripathy S."/>
        </authorList>
    </citation>
    <scope>NUCLEOTIDE SEQUENCE [LARGE SCALE GENOMIC DNA]</scope>
    <source>
        <strain evidence="8 9">VB511283</strain>
    </source>
</reference>
<dbReference type="InterPro" id="IPR002034">
    <property type="entry name" value="AIPM/Hcit_synth_CS"/>
</dbReference>
<dbReference type="RefSeq" id="WP_039713818.1">
    <property type="nucleotide sequence ID" value="NZ_JTJC03000017.1"/>
</dbReference>
<organism evidence="8 9">
    <name type="scientific">Scytonema millei VB511283</name>
    <dbReference type="NCBI Taxonomy" id="1245923"/>
    <lineage>
        <taxon>Bacteria</taxon>
        <taxon>Bacillati</taxon>
        <taxon>Cyanobacteriota</taxon>
        <taxon>Cyanophyceae</taxon>
        <taxon>Nostocales</taxon>
        <taxon>Scytonemataceae</taxon>
        <taxon>Scytonema</taxon>
    </lineage>
</organism>
<protein>
    <recommendedName>
        <fullName evidence="2 6">Homocitrate synthase</fullName>
        <ecNumber evidence="2 6">2.3.3.14</ecNumber>
    </recommendedName>
</protein>
<evidence type="ECO:0000256" key="2">
    <source>
        <dbReference type="ARBA" id="ARBA00012974"/>
    </source>
</evidence>
<dbReference type="Pfam" id="PF00682">
    <property type="entry name" value="HMGL-like"/>
    <property type="match status" value="1"/>
</dbReference>
<dbReference type="FunFam" id="1.10.238.260:FF:000001">
    <property type="entry name" value="2-isopropylmalate synthase"/>
    <property type="match status" value="1"/>
</dbReference>
<gene>
    <name evidence="8" type="primary">nifV</name>
    <name evidence="8" type="ORF">QH73_0025835</name>
</gene>
<dbReference type="NCBIfam" id="TIGR02660">
    <property type="entry name" value="nifV_homocitr"/>
    <property type="match status" value="1"/>
</dbReference>
<dbReference type="InterPro" id="IPR013477">
    <property type="entry name" value="NifV/FrbC"/>
</dbReference>